<feature type="coiled-coil region" evidence="1">
    <location>
        <begin position="32"/>
        <end position="66"/>
    </location>
</feature>
<dbReference type="Proteomes" id="UP000616595">
    <property type="component" value="Unassembled WGS sequence"/>
</dbReference>
<protein>
    <submittedName>
        <fullName evidence="3">Uncharacterized protein</fullName>
    </submittedName>
</protein>
<feature type="region of interest" description="Disordered" evidence="2">
    <location>
        <begin position="1"/>
        <end position="24"/>
    </location>
</feature>
<evidence type="ECO:0000313" key="4">
    <source>
        <dbReference type="Proteomes" id="UP000616595"/>
    </source>
</evidence>
<accession>A0A923I2N3</accession>
<gene>
    <name evidence="3" type="ORF">GH810_06560</name>
</gene>
<reference evidence="3" key="1">
    <citation type="submission" date="2019-10" db="EMBL/GenBank/DDBJ databases">
        <authorList>
            <person name="Ross D.E."/>
            <person name="Gulliver D."/>
        </authorList>
    </citation>
    <scope>NUCLEOTIDE SEQUENCE</scope>
    <source>
        <strain evidence="3">DER-2019</strain>
    </source>
</reference>
<keyword evidence="1" id="KW-0175">Coiled coil</keyword>
<evidence type="ECO:0000256" key="1">
    <source>
        <dbReference type="SAM" id="Coils"/>
    </source>
</evidence>
<keyword evidence="4" id="KW-1185">Reference proteome</keyword>
<reference evidence="3" key="2">
    <citation type="submission" date="2020-10" db="EMBL/GenBank/DDBJ databases">
        <title>Comparative genomics of the Acetobacterium genus.</title>
        <authorList>
            <person name="Marshall C."/>
            <person name="May H."/>
            <person name="Norman S."/>
        </authorList>
    </citation>
    <scope>NUCLEOTIDE SEQUENCE</scope>
    <source>
        <strain evidence="3">DER-2019</strain>
    </source>
</reference>
<name>A0A923I2N3_9FIRM</name>
<dbReference type="SUPFAM" id="SSF88659">
    <property type="entry name" value="Sigma3 and sigma4 domains of RNA polymerase sigma factors"/>
    <property type="match status" value="1"/>
</dbReference>
<dbReference type="RefSeq" id="WP_148566194.1">
    <property type="nucleotide sequence ID" value="NZ_RXYA01000003.1"/>
</dbReference>
<proteinExistence type="predicted"/>
<dbReference type="InterPro" id="IPR013324">
    <property type="entry name" value="RNA_pol_sigma_r3/r4-like"/>
</dbReference>
<evidence type="ECO:0000313" key="3">
    <source>
        <dbReference type="EMBL" id="MBC3887970.1"/>
    </source>
</evidence>
<comment type="caution">
    <text evidence="3">The sequence shown here is derived from an EMBL/GenBank/DDBJ whole genome shotgun (WGS) entry which is preliminary data.</text>
</comment>
<organism evidence="3 4">
    <name type="scientific">Acetobacterium paludosum</name>
    <dbReference type="NCBI Taxonomy" id="52693"/>
    <lineage>
        <taxon>Bacteria</taxon>
        <taxon>Bacillati</taxon>
        <taxon>Bacillota</taxon>
        <taxon>Clostridia</taxon>
        <taxon>Eubacteriales</taxon>
        <taxon>Eubacteriaceae</taxon>
        <taxon>Acetobacterium</taxon>
    </lineage>
</organism>
<sequence>MNLQSNPKVADNRRRAKKEKGNKSAIDQHVNVMDLNQELIIEQEEKKRYEGRLGKLEAKLSEASTREFEKKMDLFKEIQGLKEVIVEKNRSLFLLNKSKRIIEESILQMNQLEKKVFYAHRYLGKSLVEIADELNHDYGYIRTVSARADKKMK</sequence>
<dbReference type="EMBL" id="WJBD01000006">
    <property type="protein sequence ID" value="MBC3887970.1"/>
    <property type="molecule type" value="Genomic_DNA"/>
</dbReference>
<dbReference type="OrthoDB" id="1769669at2"/>
<dbReference type="AlphaFoldDB" id="A0A923I2N3"/>
<evidence type="ECO:0000256" key="2">
    <source>
        <dbReference type="SAM" id="MobiDB-lite"/>
    </source>
</evidence>